<dbReference type="EMBL" id="QGKX02001290">
    <property type="protein sequence ID" value="KAF3536205.1"/>
    <property type="molecule type" value="Genomic_DNA"/>
</dbReference>
<accession>A0A8S9PXB9</accession>
<sequence length="356" mass="39280">MTSGSKSDFRVHKTPPGYKRPPGQRCRGRARYNTLGPPGPKGLHPKTSRFEVGIHPTASGFQDERPSSLRVPGQKSIQPPGSRTKIDPASRFQDERSSRKARHKAILAFLVAYLRGKIAILHSREWPRINGRVQLVVPPSPFGMDTTAHRKQHVPEFYSGTKSQLGHWNHGYNYIHVTILIQTKPMPIEACLFWVPAPRFWVPTPGSGSMLPGLGPASGVSLDPRKRGKLTIPQPPRQGSIPRRPSSSTRRSKAGSGDYYQPDEVPFSLQHVYNSTYWLMPRSPAHQQGPSTLTEAPRHIMLTAAYRQAMCPLEPCAPKATCPLGHVPTRAPCSLGHVPPLGYPSPSGYVATDRST</sequence>
<dbReference type="Proteomes" id="UP000712600">
    <property type="component" value="Unassembled WGS sequence"/>
</dbReference>
<feature type="region of interest" description="Disordered" evidence="1">
    <location>
        <begin position="1"/>
        <end position="98"/>
    </location>
</feature>
<name>A0A8S9PXB9_BRACR</name>
<gene>
    <name evidence="2" type="ORF">F2Q69_00023032</name>
</gene>
<feature type="region of interest" description="Disordered" evidence="1">
    <location>
        <begin position="212"/>
        <end position="262"/>
    </location>
</feature>
<organism evidence="2 3">
    <name type="scientific">Brassica cretica</name>
    <name type="common">Mustard</name>
    <dbReference type="NCBI Taxonomy" id="69181"/>
    <lineage>
        <taxon>Eukaryota</taxon>
        <taxon>Viridiplantae</taxon>
        <taxon>Streptophyta</taxon>
        <taxon>Embryophyta</taxon>
        <taxon>Tracheophyta</taxon>
        <taxon>Spermatophyta</taxon>
        <taxon>Magnoliopsida</taxon>
        <taxon>eudicotyledons</taxon>
        <taxon>Gunneridae</taxon>
        <taxon>Pentapetalae</taxon>
        <taxon>rosids</taxon>
        <taxon>malvids</taxon>
        <taxon>Brassicales</taxon>
        <taxon>Brassicaceae</taxon>
        <taxon>Brassiceae</taxon>
        <taxon>Brassica</taxon>
    </lineage>
</organism>
<comment type="caution">
    <text evidence="2">The sequence shown here is derived from an EMBL/GenBank/DDBJ whole genome shotgun (WGS) entry which is preliminary data.</text>
</comment>
<evidence type="ECO:0000313" key="3">
    <source>
        <dbReference type="Proteomes" id="UP000712600"/>
    </source>
</evidence>
<dbReference type="AlphaFoldDB" id="A0A8S9PXB9"/>
<evidence type="ECO:0000313" key="2">
    <source>
        <dbReference type="EMBL" id="KAF3536205.1"/>
    </source>
</evidence>
<reference evidence="2" key="1">
    <citation type="submission" date="2019-12" db="EMBL/GenBank/DDBJ databases">
        <title>Genome sequencing and annotation of Brassica cretica.</title>
        <authorList>
            <person name="Studholme D.J."/>
            <person name="Sarris P."/>
        </authorList>
    </citation>
    <scope>NUCLEOTIDE SEQUENCE</scope>
    <source>
        <strain evidence="2">PFS-109/04</strain>
        <tissue evidence="2">Leaf</tissue>
    </source>
</reference>
<evidence type="ECO:0000256" key="1">
    <source>
        <dbReference type="SAM" id="MobiDB-lite"/>
    </source>
</evidence>
<protein>
    <submittedName>
        <fullName evidence="2">Uncharacterized protein</fullName>
    </submittedName>
</protein>
<proteinExistence type="predicted"/>
<feature type="compositionally biased region" description="Basic and acidic residues" evidence="1">
    <location>
        <begin position="84"/>
        <end position="98"/>
    </location>
</feature>